<sequence length="84" mass="9695">MSYPDFIFKDKGDRIHIFEVKSVNASKSQSVEEKAYKQKIQKLKQAYLSASKITSYIFISACKSGARLADMVCEKWANFAREYE</sequence>
<evidence type="ECO:0000313" key="2">
    <source>
        <dbReference type="Proteomes" id="UP000323707"/>
    </source>
</evidence>
<organism evidence="1 2">
    <name type="scientific">Helicobacter canis</name>
    <dbReference type="NCBI Taxonomy" id="29419"/>
    <lineage>
        <taxon>Bacteria</taxon>
        <taxon>Pseudomonadati</taxon>
        <taxon>Campylobacterota</taxon>
        <taxon>Epsilonproteobacteria</taxon>
        <taxon>Campylobacterales</taxon>
        <taxon>Helicobacteraceae</taxon>
        <taxon>Helicobacter</taxon>
    </lineage>
</organism>
<name>A0A5M9QRE8_9HELI</name>
<dbReference type="RefSeq" id="WP_150337285.1">
    <property type="nucleotide sequence ID" value="NZ_JAERIX010000046.1"/>
</dbReference>
<dbReference type="Proteomes" id="UP000323707">
    <property type="component" value="Unassembled WGS sequence"/>
</dbReference>
<reference evidence="1 2" key="1">
    <citation type="submission" date="2019-09" db="EMBL/GenBank/DDBJ databases">
        <title>Draft genome sequence of various Type strains from the CCUG.</title>
        <authorList>
            <person name="Pineiro-Iglesias B."/>
            <person name="Tunovic T."/>
            <person name="Unosson C."/>
            <person name="Inganas E."/>
            <person name="Ohlen M."/>
            <person name="Cardew S."/>
            <person name="Jensie-Markopoulos S."/>
            <person name="Salva-Serra F."/>
            <person name="Jaen-Luchoro D."/>
            <person name="Karlsson R."/>
            <person name="Svensson-Stadler L."/>
            <person name="Chun J."/>
            <person name="Moore E."/>
        </authorList>
    </citation>
    <scope>NUCLEOTIDE SEQUENCE [LARGE SCALE GENOMIC DNA]</scope>
    <source>
        <strain evidence="1 2">CCUG 32756T</strain>
    </source>
</reference>
<dbReference type="AlphaFoldDB" id="A0A5M9QRE8"/>
<dbReference type="EMBL" id="VXKE01000014">
    <property type="protein sequence ID" value="KAA8709575.1"/>
    <property type="molecule type" value="Genomic_DNA"/>
</dbReference>
<proteinExistence type="predicted"/>
<comment type="caution">
    <text evidence="1">The sequence shown here is derived from an EMBL/GenBank/DDBJ whole genome shotgun (WGS) entry which is preliminary data.</text>
</comment>
<protein>
    <submittedName>
        <fullName evidence="1">Uncharacterized protein</fullName>
    </submittedName>
</protein>
<accession>A0A5M9QRE8</accession>
<gene>
    <name evidence="1" type="ORF">F4V45_04670</name>
</gene>
<evidence type="ECO:0000313" key="1">
    <source>
        <dbReference type="EMBL" id="KAA8709575.1"/>
    </source>
</evidence>